<evidence type="ECO:0000313" key="2">
    <source>
        <dbReference type="Proteomes" id="UP000189114"/>
    </source>
</evidence>
<organism evidence="1 2">
    <name type="scientific">Rodentibacter caecimuris</name>
    <dbReference type="NCBI Taxonomy" id="1796644"/>
    <lineage>
        <taxon>Bacteria</taxon>
        <taxon>Pseudomonadati</taxon>
        <taxon>Pseudomonadota</taxon>
        <taxon>Gammaproteobacteria</taxon>
        <taxon>Pasteurellales</taxon>
        <taxon>Pasteurellaceae</taxon>
        <taxon>Rodentibacter</taxon>
    </lineage>
</organism>
<protein>
    <submittedName>
        <fullName evidence="1">Uncharacterized protein</fullName>
    </submittedName>
</protein>
<dbReference type="EMBL" id="MLAE01000050">
    <property type="protein sequence ID" value="OOF77154.1"/>
    <property type="molecule type" value="Genomic_DNA"/>
</dbReference>
<dbReference type="AlphaFoldDB" id="A0A1V3KHR5"/>
<gene>
    <name evidence="1" type="ORF">BKG96_08815</name>
</gene>
<reference evidence="2" key="1">
    <citation type="submission" date="2016-10" db="EMBL/GenBank/DDBJ databases">
        <title>Rodentibacter gen. nov. and new species.</title>
        <authorList>
            <person name="Christensen H."/>
        </authorList>
    </citation>
    <scope>NUCLEOTIDE SEQUENCE [LARGE SCALE GENOMIC DNA]</scope>
    <source>
        <strain evidence="2">Ppn152</strain>
    </source>
</reference>
<dbReference type="RefSeq" id="WP_077587161.1">
    <property type="nucleotide sequence ID" value="NZ_MLAE01000050.1"/>
</dbReference>
<name>A0A1V3KHR5_9PAST</name>
<accession>A0A1V3KHR5</accession>
<sequence length="89" mass="10395">MSKRIAVLVDVYRDYFRRNPNPNAPYVYSNIRAIDPEDTDLLKDCLSHMEKTKQSALLDTDMILPINQIAPVEINKKGFLNIKTYNFEF</sequence>
<proteinExistence type="predicted"/>
<comment type="caution">
    <text evidence="1">The sequence shown here is derived from an EMBL/GenBank/DDBJ whole genome shotgun (WGS) entry which is preliminary data.</text>
</comment>
<dbReference type="Proteomes" id="UP000189114">
    <property type="component" value="Unassembled WGS sequence"/>
</dbReference>
<evidence type="ECO:0000313" key="1">
    <source>
        <dbReference type="EMBL" id="OOF77154.1"/>
    </source>
</evidence>